<dbReference type="OrthoDB" id="9953750at2"/>
<evidence type="ECO:0000256" key="1">
    <source>
        <dbReference type="SAM" id="Phobius"/>
    </source>
</evidence>
<accession>A0A1A3GX73</accession>
<dbReference type="Proteomes" id="UP000093898">
    <property type="component" value="Unassembled WGS sequence"/>
</dbReference>
<sequence>MSAGQPLPPAPVNRTFAALVVGAIVAVAVVVTGGVMAIRGLVDPGITNLEASMAVGRQDFPDWPTARFDGPTQSTATRPATEDVSPQSCVALAGAPSRQAVQVQLKKDTHHALAVWLRLPYTWPNYAEAARSCTRYTINDLLVIDVDRRPNPAALPAWVVTVRETVSARGGLVTPFMSVKVLGQYRGVSVTAICLMTATDPPQTCDKPLASLFTAQVHKLAAV</sequence>
<reference evidence="2 3" key="1">
    <citation type="submission" date="2016-06" db="EMBL/GenBank/DDBJ databases">
        <authorList>
            <person name="Kjaerup R.B."/>
            <person name="Dalgaard T.S."/>
            <person name="Juul-Madsen H.R."/>
        </authorList>
    </citation>
    <scope>NUCLEOTIDE SEQUENCE [LARGE SCALE GENOMIC DNA]</scope>
    <source>
        <strain evidence="2 3">1127319.6</strain>
    </source>
</reference>
<keyword evidence="1" id="KW-0472">Membrane</keyword>
<dbReference type="AlphaFoldDB" id="A0A1A3GX73"/>
<name>A0A1A3GX73_MYCMU</name>
<proteinExistence type="predicted"/>
<gene>
    <name evidence="2" type="ORF">A5630_01650</name>
</gene>
<organism evidence="2 3">
    <name type="scientific">Mycolicibacterium mucogenicum</name>
    <name type="common">Mycobacterium mucogenicum</name>
    <dbReference type="NCBI Taxonomy" id="56689"/>
    <lineage>
        <taxon>Bacteria</taxon>
        <taxon>Bacillati</taxon>
        <taxon>Actinomycetota</taxon>
        <taxon>Actinomycetes</taxon>
        <taxon>Mycobacteriales</taxon>
        <taxon>Mycobacteriaceae</taxon>
        <taxon>Mycolicibacterium</taxon>
    </lineage>
</organism>
<evidence type="ECO:0000313" key="3">
    <source>
        <dbReference type="Proteomes" id="UP000093898"/>
    </source>
</evidence>
<comment type="caution">
    <text evidence="2">The sequence shown here is derived from an EMBL/GenBank/DDBJ whole genome shotgun (WGS) entry which is preliminary data.</text>
</comment>
<protein>
    <recommendedName>
        <fullName evidence="4">Sensor domain-containing protein</fullName>
    </recommendedName>
</protein>
<feature type="transmembrane region" description="Helical" evidence="1">
    <location>
        <begin position="16"/>
        <end position="38"/>
    </location>
</feature>
<keyword evidence="1" id="KW-1133">Transmembrane helix</keyword>
<evidence type="ECO:0008006" key="4">
    <source>
        <dbReference type="Google" id="ProtNLM"/>
    </source>
</evidence>
<dbReference type="EMBL" id="LZLC01000157">
    <property type="protein sequence ID" value="OBJ40430.1"/>
    <property type="molecule type" value="Genomic_DNA"/>
</dbReference>
<dbReference type="RefSeq" id="WP_064982238.1">
    <property type="nucleotide sequence ID" value="NZ_LZLC01000157.1"/>
</dbReference>
<dbReference type="STRING" id="56689.GCA_001291445_00898"/>
<keyword evidence="1" id="KW-0812">Transmembrane</keyword>
<evidence type="ECO:0000313" key="2">
    <source>
        <dbReference type="EMBL" id="OBJ40430.1"/>
    </source>
</evidence>